<keyword evidence="5" id="KW-1185">Reference proteome</keyword>
<evidence type="ECO:0000256" key="1">
    <source>
        <dbReference type="PROSITE-ProRule" id="PRU01330"/>
    </source>
</evidence>
<dbReference type="InterPro" id="IPR008147">
    <property type="entry name" value="Gln_synt_N"/>
</dbReference>
<reference evidence="5" key="1">
    <citation type="journal article" date="2019" name="Int. J. Syst. Evol. Microbiol.">
        <title>The Global Catalogue of Microorganisms (GCM) 10K type strain sequencing project: providing services to taxonomists for standard genome sequencing and annotation.</title>
        <authorList>
            <consortium name="The Broad Institute Genomics Platform"/>
            <consortium name="The Broad Institute Genome Sequencing Center for Infectious Disease"/>
            <person name="Wu L."/>
            <person name="Ma J."/>
        </authorList>
    </citation>
    <scope>NUCLEOTIDE SEQUENCE [LARGE SCALE GENOMIC DNA]</scope>
    <source>
        <strain evidence="5">NBRC 112299</strain>
    </source>
</reference>
<dbReference type="Pfam" id="PF03951">
    <property type="entry name" value="Gln-synt_N"/>
    <property type="match status" value="1"/>
</dbReference>
<evidence type="ECO:0000313" key="5">
    <source>
        <dbReference type="Proteomes" id="UP001157125"/>
    </source>
</evidence>
<feature type="compositionally biased region" description="Basic and acidic residues" evidence="2">
    <location>
        <begin position="65"/>
        <end position="78"/>
    </location>
</feature>
<dbReference type="PROSITE" id="PS51986">
    <property type="entry name" value="GS_BETA_GRASP"/>
    <property type="match status" value="1"/>
</dbReference>
<name>A0ABQ6I8D5_9MICO</name>
<feature type="region of interest" description="Disordered" evidence="2">
    <location>
        <begin position="63"/>
        <end position="104"/>
    </location>
</feature>
<dbReference type="Proteomes" id="UP001157125">
    <property type="component" value="Unassembled WGS sequence"/>
</dbReference>
<proteinExistence type="inferred from homology"/>
<sequence length="104" mass="11469">MFKTADEAIAFVKDEAVEYIDIRFCDLPGAMQHVNVPASQFETVLEDGAAFDGSSIRGFQAINESDMKAHRRPSDRVPRPVPQGQDAGHQLLRGGPVHRRALLP</sequence>
<comment type="similarity">
    <text evidence="1">Belongs to the glutamine synthetase family.</text>
</comment>
<dbReference type="EMBL" id="BSUN01000001">
    <property type="protein sequence ID" value="GMA34045.1"/>
    <property type="molecule type" value="Genomic_DNA"/>
</dbReference>
<evidence type="ECO:0000313" key="4">
    <source>
        <dbReference type="EMBL" id="GMA34045.1"/>
    </source>
</evidence>
<evidence type="ECO:0000256" key="2">
    <source>
        <dbReference type="SAM" id="MobiDB-lite"/>
    </source>
</evidence>
<dbReference type="InterPro" id="IPR036651">
    <property type="entry name" value="Gln_synt_N_sf"/>
</dbReference>
<protein>
    <recommendedName>
        <fullName evidence="3">GS beta-grasp domain-containing protein</fullName>
    </recommendedName>
</protein>
<comment type="caution">
    <text evidence="4">The sequence shown here is derived from an EMBL/GenBank/DDBJ whole genome shotgun (WGS) entry which is preliminary data.</text>
</comment>
<gene>
    <name evidence="4" type="ORF">GCM10025876_02490</name>
</gene>
<organism evidence="4 5">
    <name type="scientific">Demequina litorisediminis</name>
    <dbReference type="NCBI Taxonomy" id="1849022"/>
    <lineage>
        <taxon>Bacteria</taxon>
        <taxon>Bacillati</taxon>
        <taxon>Actinomycetota</taxon>
        <taxon>Actinomycetes</taxon>
        <taxon>Micrococcales</taxon>
        <taxon>Demequinaceae</taxon>
        <taxon>Demequina</taxon>
    </lineage>
</organism>
<dbReference type="SUPFAM" id="SSF54368">
    <property type="entry name" value="Glutamine synthetase, N-terminal domain"/>
    <property type="match status" value="1"/>
</dbReference>
<accession>A0ABQ6I8D5</accession>
<dbReference type="Gene3D" id="3.10.20.70">
    <property type="entry name" value="Glutamine synthetase, N-terminal domain"/>
    <property type="match status" value="1"/>
</dbReference>
<evidence type="ECO:0000259" key="3">
    <source>
        <dbReference type="PROSITE" id="PS51986"/>
    </source>
</evidence>
<feature type="domain" description="GS beta-grasp" evidence="3">
    <location>
        <begin position="15"/>
        <end position="101"/>
    </location>
</feature>